<sequence length="121" mass="13239">MEQSRKASKGEKIALQQAKEAIAAKDAAIAEAAETSSRENYMLQLMTDASLDMTVRFGSVERKTEFLVSPYLVLFGCSTKHLAIPAAKYVGLFKWLEALLEAIADDTIGFLDLSIGLRVPN</sequence>
<dbReference type="AlphaFoldDB" id="A0AAD8X9D0"/>
<dbReference type="EMBL" id="JAUUTY010000001">
    <property type="protein sequence ID" value="KAK1698927.1"/>
    <property type="molecule type" value="Genomic_DNA"/>
</dbReference>
<accession>A0AAD8X9D0</accession>
<proteinExistence type="predicted"/>
<organism evidence="1 2">
    <name type="scientific">Lolium multiflorum</name>
    <name type="common">Italian ryegrass</name>
    <name type="synonym">Lolium perenne subsp. multiflorum</name>
    <dbReference type="NCBI Taxonomy" id="4521"/>
    <lineage>
        <taxon>Eukaryota</taxon>
        <taxon>Viridiplantae</taxon>
        <taxon>Streptophyta</taxon>
        <taxon>Embryophyta</taxon>
        <taxon>Tracheophyta</taxon>
        <taxon>Spermatophyta</taxon>
        <taxon>Magnoliopsida</taxon>
        <taxon>Liliopsida</taxon>
        <taxon>Poales</taxon>
        <taxon>Poaceae</taxon>
        <taxon>BOP clade</taxon>
        <taxon>Pooideae</taxon>
        <taxon>Poodae</taxon>
        <taxon>Poeae</taxon>
        <taxon>Poeae Chloroplast Group 2 (Poeae type)</taxon>
        <taxon>Loliodinae</taxon>
        <taxon>Loliinae</taxon>
        <taxon>Lolium</taxon>
    </lineage>
</organism>
<reference evidence="1" key="1">
    <citation type="submission" date="2023-07" db="EMBL/GenBank/DDBJ databases">
        <title>A chromosome-level genome assembly of Lolium multiflorum.</title>
        <authorList>
            <person name="Chen Y."/>
            <person name="Copetti D."/>
            <person name="Kolliker R."/>
            <person name="Studer B."/>
        </authorList>
    </citation>
    <scope>NUCLEOTIDE SEQUENCE</scope>
    <source>
        <strain evidence="1">02402/16</strain>
        <tissue evidence="1">Leaf</tissue>
    </source>
</reference>
<gene>
    <name evidence="1" type="ORF">QYE76_015624</name>
</gene>
<evidence type="ECO:0000313" key="2">
    <source>
        <dbReference type="Proteomes" id="UP001231189"/>
    </source>
</evidence>
<comment type="caution">
    <text evidence="1">The sequence shown here is derived from an EMBL/GenBank/DDBJ whole genome shotgun (WGS) entry which is preliminary data.</text>
</comment>
<name>A0AAD8X9D0_LOLMU</name>
<protein>
    <submittedName>
        <fullName evidence="1">Uncharacterized protein</fullName>
    </submittedName>
</protein>
<evidence type="ECO:0000313" key="1">
    <source>
        <dbReference type="EMBL" id="KAK1698927.1"/>
    </source>
</evidence>
<dbReference type="Proteomes" id="UP001231189">
    <property type="component" value="Unassembled WGS sequence"/>
</dbReference>
<keyword evidence="2" id="KW-1185">Reference proteome</keyword>